<organism evidence="8">
    <name type="scientific">Dictyoglomus thermophilum</name>
    <dbReference type="NCBI Taxonomy" id="14"/>
    <lineage>
        <taxon>Bacteria</taxon>
        <taxon>Pseudomonadati</taxon>
        <taxon>Dictyoglomota</taxon>
        <taxon>Dictyoglomia</taxon>
        <taxon>Dictyoglomales</taxon>
        <taxon>Dictyoglomaceae</taxon>
        <taxon>Dictyoglomus</taxon>
    </lineage>
</organism>
<evidence type="ECO:0000256" key="5">
    <source>
        <dbReference type="ARBA" id="ARBA00048200"/>
    </source>
</evidence>
<reference evidence="8" key="1">
    <citation type="journal article" date="2020" name="mSystems">
        <title>Genome- and Community-Level Interaction Insights into Carbon Utilization and Element Cycling Functions of Hydrothermarchaeota in Hydrothermal Sediment.</title>
        <authorList>
            <person name="Zhou Z."/>
            <person name="Liu Y."/>
            <person name="Xu W."/>
            <person name="Pan J."/>
            <person name="Luo Z.H."/>
            <person name="Li M."/>
        </authorList>
    </citation>
    <scope>NUCLEOTIDE SEQUENCE [LARGE SCALE GENOMIC DNA]</scope>
    <source>
        <strain evidence="8">SpSt-81</strain>
    </source>
</reference>
<dbReference type="SUPFAM" id="SSF51735">
    <property type="entry name" value="NAD(P)-binding Rossmann-fold domains"/>
    <property type="match status" value="1"/>
</dbReference>
<dbReference type="CDD" id="cd05254">
    <property type="entry name" value="dTDP_HR_like_SDR_e"/>
    <property type="match status" value="1"/>
</dbReference>
<dbReference type="GO" id="GO:0019305">
    <property type="term" value="P:dTDP-rhamnose biosynthetic process"/>
    <property type="evidence" value="ECO:0007669"/>
    <property type="project" value="UniProtKB-UniPathway"/>
</dbReference>
<dbReference type="InterPro" id="IPR005913">
    <property type="entry name" value="dTDP_dehydrorham_reduct"/>
</dbReference>
<comment type="caution">
    <text evidence="8">The sequence shown here is derived from an EMBL/GenBank/DDBJ whole genome shotgun (WGS) entry which is preliminary data.</text>
</comment>
<dbReference type="EC" id="1.1.1.133" evidence="3 6"/>
<evidence type="ECO:0000259" key="7">
    <source>
        <dbReference type="Pfam" id="PF04321"/>
    </source>
</evidence>
<keyword evidence="6" id="KW-0521">NADP</keyword>
<dbReference type="UniPathway" id="UPA00124"/>
<dbReference type="GO" id="GO:0008831">
    <property type="term" value="F:dTDP-4-dehydrorhamnose reductase activity"/>
    <property type="evidence" value="ECO:0007669"/>
    <property type="project" value="UniProtKB-EC"/>
</dbReference>
<keyword evidence="6 8" id="KW-0560">Oxidoreductase</keyword>
<proteinExistence type="inferred from homology"/>
<dbReference type="GO" id="GO:0005829">
    <property type="term" value="C:cytosol"/>
    <property type="evidence" value="ECO:0007669"/>
    <property type="project" value="TreeGrafter"/>
</dbReference>
<dbReference type="Gene3D" id="3.90.25.10">
    <property type="entry name" value="UDP-galactose 4-epimerase, domain 1"/>
    <property type="match status" value="1"/>
</dbReference>
<accession>A0A7C3RLV6</accession>
<dbReference type="InterPro" id="IPR029903">
    <property type="entry name" value="RmlD-like-bd"/>
</dbReference>
<comment type="similarity">
    <text evidence="2 6">Belongs to the dTDP-4-dehydrorhamnose reductase family.</text>
</comment>
<dbReference type="Pfam" id="PF04321">
    <property type="entry name" value="RmlD_sub_bind"/>
    <property type="match status" value="1"/>
</dbReference>
<evidence type="ECO:0000256" key="3">
    <source>
        <dbReference type="ARBA" id="ARBA00012929"/>
    </source>
</evidence>
<feature type="domain" description="RmlD-like substrate binding" evidence="7">
    <location>
        <begin position="4"/>
        <end position="279"/>
    </location>
</feature>
<sequence length="280" mass="32324">MKRKVLITGSKGFLGSYFSKEFEEEEIIPISHQDMNIEDKDTIDKIIKIKPDLVIHPAAIRSPDICEEDKEKAWKVNAIGTKHLAIACALLDIPFIYISTDYVFSGDKDTPYTEFDPPNPINTYGKTKLYGEIFTREFCKKYFIIRTSYVFGEYGNNALTQIYNTLKEGREVHLSNYHFASCTYAKDLVRKVKELSYTQLFGTYHIVNKGTITRYDFACKVAEIAGFSKDKIIPLNPENFKAPAKRPLYSVLRNYILELYNMDDMPYYEESLKKAINNLS</sequence>
<protein>
    <recommendedName>
        <fullName evidence="4 6">dTDP-4-dehydrorhamnose reductase</fullName>
        <ecNumber evidence="3 6">1.1.1.133</ecNumber>
    </recommendedName>
</protein>
<dbReference type="PANTHER" id="PTHR10491:SF4">
    <property type="entry name" value="METHIONINE ADENOSYLTRANSFERASE 2 SUBUNIT BETA"/>
    <property type="match status" value="1"/>
</dbReference>
<comment type="function">
    <text evidence="6">Catalyzes the reduction of dTDP-6-deoxy-L-lyxo-4-hexulose to yield dTDP-L-rhamnose.</text>
</comment>
<evidence type="ECO:0000256" key="1">
    <source>
        <dbReference type="ARBA" id="ARBA00004781"/>
    </source>
</evidence>
<evidence type="ECO:0000256" key="6">
    <source>
        <dbReference type="RuleBase" id="RU364082"/>
    </source>
</evidence>
<evidence type="ECO:0000313" key="8">
    <source>
        <dbReference type="EMBL" id="HFX14343.1"/>
    </source>
</evidence>
<dbReference type="EMBL" id="DTIN01000043">
    <property type="protein sequence ID" value="HFX14343.1"/>
    <property type="molecule type" value="Genomic_DNA"/>
</dbReference>
<name>A0A7C3RLV6_DICTH</name>
<gene>
    <name evidence="8" type="primary">rfbD</name>
    <name evidence="8" type="ORF">ENW00_09440</name>
</gene>
<dbReference type="Gene3D" id="3.40.50.720">
    <property type="entry name" value="NAD(P)-binding Rossmann-like Domain"/>
    <property type="match status" value="1"/>
</dbReference>
<dbReference type="InterPro" id="IPR036291">
    <property type="entry name" value="NAD(P)-bd_dom_sf"/>
</dbReference>
<dbReference type="AlphaFoldDB" id="A0A7C3RLV6"/>
<dbReference type="PANTHER" id="PTHR10491">
    <property type="entry name" value="DTDP-4-DEHYDRORHAMNOSE REDUCTASE"/>
    <property type="match status" value="1"/>
</dbReference>
<comment type="catalytic activity">
    <reaction evidence="5">
        <text>dTDP-beta-L-rhamnose + NADP(+) = dTDP-4-dehydro-beta-L-rhamnose + NADPH + H(+)</text>
        <dbReference type="Rhea" id="RHEA:21796"/>
        <dbReference type="ChEBI" id="CHEBI:15378"/>
        <dbReference type="ChEBI" id="CHEBI:57510"/>
        <dbReference type="ChEBI" id="CHEBI:57783"/>
        <dbReference type="ChEBI" id="CHEBI:58349"/>
        <dbReference type="ChEBI" id="CHEBI:62830"/>
        <dbReference type="EC" id="1.1.1.133"/>
    </reaction>
</comment>
<evidence type="ECO:0000256" key="2">
    <source>
        <dbReference type="ARBA" id="ARBA00010944"/>
    </source>
</evidence>
<dbReference type="NCBIfam" id="TIGR01214">
    <property type="entry name" value="rmlD"/>
    <property type="match status" value="1"/>
</dbReference>
<comment type="pathway">
    <text evidence="1 6">Carbohydrate biosynthesis; dTDP-L-rhamnose biosynthesis.</text>
</comment>
<evidence type="ECO:0000256" key="4">
    <source>
        <dbReference type="ARBA" id="ARBA00017099"/>
    </source>
</evidence>